<dbReference type="PANTHER" id="PTHR11070">
    <property type="entry name" value="UVRD / RECB / PCRA DNA HELICASE FAMILY MEMBER"/>
    <property type="match status" value="1"/>
</dbReference>
<dbReference type="Gene3D" id="3.40.50.300">
    <property type="entry name" value="P-loop containing nucleotide triphosphate hydrolases"/>
    <property type="match status" value="2"/>
</dbReference>
<dbReference type="RefSeq" id="WP_153386096.1">
    <property type="nucleotide sequence ID" value="NZ_WIWC01000003.1"/>
</dbReference>
<reference evidence="4" key="1">
    <citation type="submission" date="2019-10" db="EMBL/GenBank/DDBJ databases">
        <title>Evaluation of single-gene subtyping targets for Pseudomonas.</title>
        <authorList>
            <person name="Reichler S.J."/>
            <person name="Orsi R.H."/>
            <person name="Wiedmann M."/>
            <person name="Martin N.H."/>
            <person name="Murphy S.I."/>
        </authorList>
    </citation>
    <scope>NUCLEOTIDE SEQUENCE</scope>
    <source>
        <strain evidence="4">FSL R10-2339</strain>
    </source>
</reference>
<dbReference type="InterPro" id="IPR027785">
    <property type="entry name" value="UvrD-like_helicase_C"/>
</dbReference>
<evidence type="ECO:0000313" key="4">
    <source>
        <dbReference type="EMBL" id="MQT79080.1"/>
    </source>
</evidence>
<dbReference type="EMBL" id="WIWC01000003">
    <property type="protein sequence ID" value="MQT79080.1"/>
    <property type="molecule type" value="Genomic_DNA"/>
</dbReference>
<gene>
    <name evidence="4" type="ORF">GHN86_03185</name>
</gene>
<evidence type="ECO:0000259" key="3">
    <source>
        <dbReference type="Pfam" id="PF13538"/>
    </source>
</evidence>
<evidence type="ECO:0000256" key="2">
    <source>
        <dbReference type="SAM" id="MobiDB-lite"/>
    </source>
</evidence>
<dbReference type="SUPFAM" id="SSF52540">
    <property type="entry name" value="P-loop containing nucleoside triphosphate hydrolases"/>
    <property type="match status" value="1"/>
</dbReference>
<name>A0A6A7YV39_9PSED</name>
<organism evidence="4">
    <name type="scientific">Pseudomonas helleri</name>
    <dbReference type="NCBI Taxonomy" id="1608996"/>
    <lineage>
        <taxon>Bacteria</taxon>
        <taxon>Pseudomonadati</taxon>
        <taxon>Pseudomonadota</taxon>
        <taxon>Gammaproteobacteria</taxon>
        <taxon>Pseudomonadales</taxon>
        <taxon>Pseudomonadaceae</taxon>
        <taxon>Pseudomonas</taxon>
    </lineage>
</organism>
<feature type="domain" description="UvrD-like helicase C-terminal" evidence="3">
    <location>
        <begin position="937"/>
        <end position="984"/>
    </location>
</feature>
<dbReference type="InterPro" id="IPR000212">
    <property type="entry name" value="DNA_helicase_UvrD/REP"/>
</dbReference>
<dbReference type="GO" id="GO:0000725">
    <property type="term" value="P:recombinational repair"/>
    <property type="evidence" value="ECO:0007669"/>
    <property type="project" value="TreeGrafter"/>
</dbReference>
<dbReference type="PANTHER" id="PTHR11070:SF2">
    <property type="entry name" value="ATP-DEPENDENT DNA HELICASE SRS2"/>
    <property type="match status" value="1"/>
</dbReference>
<dbReference type="GO" id="GO:0005524">
    <property type="term" value="F:ATP binding"/>
    <property type="evidence" value="ECO:0007669"/>
    <property type="project" value="InterPro"/>
</dbReference>
<proteinExistence type="predicted"/>
<accession>A0A6A7YV39</accession>
<sequence>MAKPLSEASLRKVAREELDVLEGIIDYAEQMIRAGDLAYRNLKRNAYGKALVIERENEGVATFRLGMDSLVYPKASSGYATPHSPVGRLCAVAGVGFESFSKAWGDYRVIEARQFRRHDLEELERHARNFLAVGVENANGQGKVMDLRAFLTTANPAGQQIAGKQTTVPSKKPAKSKSVEKPVAVVPPITKELLEPAKRITNEAGLPNTSVTEVLVVTHPPEDRQPAGEPVKLTPSVPAAPRLQILDDDVEEDSALAIADLDDVDDEVVGELVEQMSLDEHFFLNRTPNQDKIISREPVGPMWVEGVAGSGKTSAALGRTKMLCDFNSNEVTDRETFRSILGDDFDYWEGEFAGKFSQDGSVGFVRTAELIQYLKQTCSRLGMSGLQVLEYHELRSKLRSYRHLESSGGSGKRFKHSSDEGHSMTTTLAWLNASRLALARVIAVDLQKLLVEVPTEQLQRFTAQQRSQFAAARHALAASVDELVQELLSPSAAERALYRLAARLLERIQALAQRILGPATLSIHLGGHMAYGEGIPELAQRLAKLPVDLFQQPNQVLVLYRAGVAKGTEALPCVSSSRYQYLSTDNQPLSFNDAVQASLTGKSVRVLLPSLVSDDGYETKFMPVNELFIALGTPKSLLYLDGEVLKWLKVSTGIGSQVLPGAGEQARTSVLKIFQQLALDYLAKPLKNFAGLYAKALYEYADSFPDAAIAWQVLERLEEQRLCDSDIDLLLCLAHDLSAGVTAKLPASLHEAAFYQSVFVDEVQDFSEQQIYLMTSQADPSYSAITVVGDRSQQLLHNEEVHIADCFPIGKRPEFVALDENLRQKGRPDLAALSTVLRQLFARGAETDAQQLDAALLHDQVGEQGAYTLRGFTRREEEFRYLCEEIAAIPENHSVAVVVPDQETARSLHALCAQELEGSFRKMSISEQIDLSKKYLVHFTSVLHVKGLEFDVVLLPMIDQYDLGQPVFRNRLYVGCTRARQRLLMSRLR</sequence>
<dbReference type="Pfam" id="PF13538">
    <property type="entry name" value="UvrD_C_2"/>
    <property type="match status" value="1"/>
</dbReference>
<feature type="region of interest" description="Disordered" evidence="2">
    <location>
        <begin position="161"/>
        <end position="181"/>
    </location>
</feature>
<comment type="caution">
    <text evidence="4">The sequence shown here is derived from an EMBL/GenBank/DDBJ whole genome shotgun (WGS) entry which is preliminary data.</text>
</comment>
<dbReference type="InterPro" id="IPR027417">
    <property type="entry name" value="P-loop_NTPase"/>
</dbReference>
<protein>
    <recommendedName>
        <fullName evidence="1">DNA 3'-5' helicase II</fullName>
    </recommendedName>
</protein>
<dbReference type="AlphaFoldDB" id="A0A6A7YV39"/>
<evidence type="ECO:0000256" key="1">
    <source>
        <dbReference type="ARBA" id="ARBA00034923"/>
    </source>
</evidence>
<dbReference type="GO" id="GO:0043138">
    <property type="term" value="F:3'-5' DNA helicase activity"/>
    <property type="evidence" value="ECO:0007669"/>
    <property type="project" value="TreeGrafter"/>
</dbReference>
<dbReference type="GO" id="GO:0003677">
    <property type="term" value="F:DNA binding"/>
    <property type="evidence" value="ECO:0007669"/>
    <property type="project" value="InterPro"/>
</dbReference>